<dbReference type="EMBL" id="WTXG01000013">
    <property type="protein sequence ID" value="KAI0301672.1"/>
    <property type="molecule type" value="Genomic_DNA"/>
</dbReference>
<gene>
    <name evidence="1" type="ORF">B0F90DRAFT_287587</name>
</gene>
<reference evidence="1" key="1">
    <citation type="journal article" date="2022" name="New Phytol.">
        <title>Evolutionary transition to the ectomycorrhizal habit in the genomes of a hyperdiverse lineage of mushroom-forming fungi.</title>
        <authorList>
            <person name="Looney B."/>
            <person name="Miyauchi S."/>
            <person name="Morin E."/>
            <person name="Drula E."/>
            <person name="Courty P.E."/>
            <person name="Kohler A."/>
            <person name="Kuo A."/>
            <person name="LaButti K."/>
            <person name="Pangilinan J."/>
            <person name="Lipzen A."/>
            <person name="Riley R."/>
            <person name="Andreopoulos W."/>
            <person name="He G."/>
            <person name="Johnson J."/>
            <person name="Nolan M."/>
            <person name="Tritt A."/>
            <person name="Barry K.W."/>
            <person name="Grigoriev I.V."/>
            <person name="Nagy L.G."/>
            <person name="Hibbett D."/>
            <person name="Henrissat B."/>
            <person name="Matheny P.B."/>
            <person name="Labbe J."/>
            <person name="Martin F.M."/>
        </authorList>
    </citation>
    <scope>NUCLEOTIDE SEQUENCE</scope>
    <source>
        <strain evidence="1">BPL690</strain>
    </source>
</reference>
<protein>
    <submittedName>
        <fullName evidence="1">Uncharacterized protein</fullName>
    </submittedName>
</protein>
<accession>A0AAD4M5A2</accession>
<proteinExistence type="predicted"/>
<comment type="caution">
    <text evidence="1">The sequence shown here is derived from an EMBL/GenBank/DDBJ whole genome shotgun (WGS) entry which is preliminary data.</text>
</comment>
<organism evidence="1 2">
    <name type="scientific">Multifurca ochricompacta</name>
    <dbReference type="NCBI Taxonomy" id="376703"/>
    <lineage>
        <taxon>Eukaryota</taxon>
        <taxon>Fungi</taxon>
        <taxon>Dikarya</taxon>
        <taxon>Basidiomycota</taxon>
        <taxon>Agaricomycotina</taxon>
        <taxon>Agaricomycetes</taxon>
        <taxon>Russulales</taxon>
        <taxon>Russulaceae</taxon>
        <taxon>Multifurca</taxon>
    </lineage>
</organism>
<sequence length="180" mass="19430">MLLQCHLKSFQEPNLARGHRRHLSSLMTLSSQSDCVATRSALHLSFSRRGIMKKWSAVCSSPPSSCAVDILRLLPLRTAHVMLHLLSLHSLAGTKCPAGVGENHYVGRAGLYRGEKMGDSLRVHGCEPLRSASHSVYVPDPFPISPADAPATTPPTLIPVPPSNPLVQCAHLVYEPSPSS</sequence>
<dbReference type="Proteomes" id="UP001203297">
    <property type="component" value="Unassembled WGS sequence"/>
</dbReference>
<evidence type="ECO:0000313" key="2">
    <source>
        <dbReference type="Proteomes" id="UP001203297"/>
    </source>
</evidence>
<name>A0AAD4M5A2_9AGAM</name>
<dbReference type="AlphaFoldDB" id="A0AAD4M5A2"/>
<keyword evidence="2" id="KW-1185">Reference proteome</keyword>
<evidence type="ECO:0000313" key="1">
    <source>
        <dbReference type="EMBL" id="KAI0301672.1"/>
    </source>
</evidence>